<evidence type="ECO:0000259" key="5">
    <source>
        <dbReference type="SMART" id="SM00228"/>
    </source>
</evidence>
<protein>
    <submittedName>
        <fullName evidence="6">Putative serine protease HhoA</fullName>
    </submittedName>
</protein>
<proteinExistence type="inferred from homology"/>
<organism evidence="6 7">
    <name type="scientific">Porphyridium purpureum</name>
    <name type="common">Red alga</name>
    <name type="synonym">Porphyridium cruentum</name>
    <dbReference type="NCBI Taxonomy" id="35688"/>
    <lineage>
        <taxon>Eukaryota</taxon>
        <taxon>Rhodophyta</taxon>
        <taxon>Bangiophyceae</taxon>
        <taxon>Porphyridiales</taxon>
        <taxon>Porphyridiaceae</taxon>
        <taxon>Porphyridium</taxon>
    </lineage>
</organism>
<dbReference type="InterPro" id="IPR009003">
    <property type="entry name" value="Peptidase_S1_PA"/>
</dbReference>
<name>A0A5J4YNP9_PORPP</name>
<dbReference type="InterPro" id="IPR001940">
    <property type="entry name" value="Peptidase_S1C"/>
</dbReference>
<evidence type="ECO:0000256" key="3">
    <source>
        <dbReference type="ARBA" id="ARBA00022801"/>
    </source>
</evidence>
<dbReference type="PANTHER" id="PTHR22939">
    <property type="entry name" value="SERINE PROTEASE FAMILY S1C HTRA-RELATED"/>
    <property type="match status" value="1"/>
</dbReference>
<feature type="compositionally biased region" description="Pro residues" evidence="4">
    <location>
        <begin position="202"/>
        <end position="215"/>
    </location>
</feature>
<dbReference type="OrthoDB" id="4217619at2759"/>
<gene>
    <name evidence="6" type="ORF">FVE85_3771</name>
</gene>
<dbReference type="InterPro" id="IPR048172">
    <property type="entry name" value="HhoA_HhoB_HtrA-like"/>
</dbReference>
<dbReference type="Pfam" id="PF13365">
    <property type="entry name" value="Trypsin_2"/>
    <property type="match status" value="1"/>
</dbReference>
<evidence type="ECO:0000256" key="1">
    <source>
        <dbReference type="ARBA" id="ARBA00010541"/>
    </source>
</evidence>
<dbReference type="SUPFAM" id="SSF50494">
    <property type="entry name" value="Trypsin-like serine proteases"/>
    <property type="match status" value="1"/>
</dbReference>
<keyword evidence="2 6" id="KW-0645">Protease</keyword>
<dbReference type="PANTHER" id="PTHR22939:SF129">
    <property type="entry name" value="SERINE PROTEASE HTRA2, MITOCHONDRIAL"/>
    <property type="match status" value="1"/>
</dbReference>
<dbReference type="EMBL" id="VRMN01000010">
    <property type="protein sequence ID" value="KAA8492333.1"/>
    <property type="molecule type" value="Genomic_DNA"/>
</dbReference>
<keyword evidence="7" id="KW-1185">Reference proteome</keyword>
<dbReference type="AlphaFoldDB" id="A0A5J4YNP9"/>
<evidence type="ECO:0000313" key="7">
    <source>
        <dbReference type="Proteomes" id="UP000324585"/>
    </source>
</evidence>
<dbReference type="PRINTS" id="PR00834">
    <property type="entry name" value="PROTEASES2C"/>
</dbReference>
<evidence type="ECO:0000256" key="4">
    <source>
        <dbReference type="SAM" id="MobiDB-lite"/>
    </source>
</evidence>
<reference evidence="7" key="1">
    <citation type="journal article" date="2019" name="Nat. Commun.">
        <title>Expansion of phycobilisome linker gene families in mesophilic red algae.</title>
        <authorList>
            <person name="Lee J."/>
            <person name="Kim D."/>
            <person name="Bhattacharya D."/>
            <person name="Yoon H.S."/>
        </authorList>
    </citation>
    <scope>NUCLEOTIDE SEQUENCE [LARGE SCALE GENOMIC DNA]</scope>
    <source>
        <strain evidence="7">CCMP 1328</strain>
    </source>
</reference>
<comment type="caution">
    <text evidence="6">The sequence shown here is derived from an EMBL/GenBank/DDBJ whole genome shotgun (WGS) entry which is preliminary data.</text>
</comment>
<keyword evidence="3" id="KW-0378">Hydrolase</keyword>
<dbReference type="Pfam" id="PF13180">
    <property type="entry name" value="PDZ_2"/>
    <property type="match status" value="1"/>
</dbReference>
<dbReference type="Proteomes" id="UP000324585">
    <property type="component" value="Unassembled WGS sequence"/>
</dbReference>
<feature type="region of interest" description="Disordered" evidence="4">
    <location>
        <begin position="178"/>
        <end position="221"/>
    </location>
</feature>
<dbReference type="CDD" id="cd10838">
    <property type="entry name" value="cpPDZ_HhoA-like"/>
    <property type="match status" value="1"/>
</dbReference>
<dbReference type="CDD" id="cd00600">
    <property type="entry name" value="Sm_like"/>
    <property type="match status" value="1"/>
</dbReference>
<dbReference type="SUPFAM" id="SSF50156">
    <property type="entry name" value="PDZ domain-like"/>
    <property type="match status" value="1"/>
</dbReference>
<dbReference type="InterPro" id="IPR036034">
    <property type="entry name" value="PDZ_sf"/>
</dbReference>
<comment type="similarity">
    <text evidence="1">Belongs to the peptidase S1C family.</text>
</comment>
<dbReference type="GO" id="GO:0006508">
    <property type="term" value="P:proteolysis"/>
    <property type="evidence" value="ECO:0007669"/>
    <property type="project" value="UniProtKB-KW"/>
</dbReference>
<feature type="domain" description="PDZ" evidence="5">
    <location>
        <begin position="491"/>
        <end position="581"/>
    </location>
</feature>
<evidence type="ECO:0000256" key="2">
    <source>
        <dbReference type="ARBA" id="ARBA00022670"/>
    </source>
</evidence>
<dbReference type="SMART" id="SM00228">
    <property type="entry name" value="PDZ"/>
    <property type="match status" value="1"/>
</dbReference>
<feature type="region of interest" description="Disordered" evidence="4">
    <location>
        <begin position="105"/>
        <end position="166"/>
    </location>
</feature>
<dbReference type="Gene3D" id="2.30.42.10">
    <property type="match status" value="1"/>
</dbReference>
<sequence length="609" mass="64791">MASFGFVPSHLVVLAPAGDAPASAPALRGRRGSRVALCPHAARELHAQSAQPVDSDAPAERGPEHRHATAWERARASASGFQRFGAAFTAALLLGVVAVSPFPSRTRPTLSDVPSELPFESHVGTPARETRSRVLRVSRTHRQRSQRSPRGSAVEHQSGTRSADNAAVAVGLRGDEAGSSLAAREKDAPYTQARSWFDGFKPPQPREPPSTPSSPPKLQIIPFGKKQAPETPEQEATPGGLESIGMQAKKKARQNSSFVTAAVNAVGPSVVRIDTERTVSSVTGLEPLLDDPVFKRFFGDDLMKQMPRERTERGQGSGFFITRDGLLVTNAHVVQNAEKVTITLTDGRSFTGVVKGTDDLLDLAVVKVDSRGVDLPVAHLGVSSELQVGDWVIALGNPLGLDNTVTLGIVSSLNRSAAEVGIPEKRLNFIQTDAAINPGNSGGPLVNEFGEVVGINTAIRANAEGIGFAIPIDRAKDITGELAQGKKIQHSYVGIQMVSLTPEFARQNNEDPNAPVIIPEIDGAIVIRVLPNSPAAEAGVRRFDIIQMVDGITVKNAKDVQAYVDKAKVGQLVQIRMVRGSKSIELAVTTGDLSEAKQKDDRGLKGLVP</sequence>
<accession>A0A5J4YNP9</accession>
<dbReference type="InterPro" id="IPR001478">
    <property type="entry name" value="PDZ"/>
</dbReference>
<dbReference type="GO" id="GO:0004252">
    <property type="term" value="F:serine-type endopeptidase activity"/>
    <property type="evidence" value="ECO:0007669"/>
    <property type="project" value="InterPro"/>
</dbReference>
<dbReference type="NCBIfam" id="NF041521">
    <property type="entry name" value="HhoA_HhoB_HtrA"/>
    <property type="match status" value="1"/>
</dbReference>
<feature type="compositionally biased region" description="Basic residues" evidence="4">
    <location>
        <begin position="133"/>
        <end position="147"/>
    </location>
</feature>
<evidence type="ECO:0000313" key="6">
    <source>
        <dbReference type="EMBL" id="KAA8492333.1"/>
    </source>
</evidence>
<dbReference type="Gene3D" id="2.40.10.120">
    <property type="match status" value="1"/>
</dbReference>